<evidence type="ECO:0000256" key="5">
    <source>
        <dbReference type="ARBA" id="ARBA00022741"/>
    </source>
</evidence>
<dbReference type="SUPFAM" id="SSF46689">
    <property type="entry name" value="Homeodomain-like"/>
    <property type="match status" value="1"/>
</dbReference>
<keyword evidence="13" id="KW-1133">Transmembrane helix</keyword>
<dbReference type="InterPro" id="IPR004358">
    <property type="entry name" value="Sig_transdc_His_kin-like_C"/>
</dbReference>
<dbReference type="InterPro" id="IPR036890">
    <property type="entry name" value="HATPase_C_sf"/>
</dbReference>
<dbReference type="InterPro" id="IPR013783">
    <property type="entry name" value="Ig-like_fold"/>
</dbReference>
<dbReference type="SUPFAM" id="SSF101898">
    <property type="entry name" value="NHL repeat"/>
    <property type="match status" value="1"/>
</dbReference>
<dbReference type="Pfam" id="PF07494">
    <property type="entry name" value="Reg_prop"/>
    <property type="match status" value="4"/>
</dbReference>
<evidence type="ECO:0000256" key="10">
    <source>
        <dbReference type="ARBA" id="ARBA00023125"/>
    </source>
</evidence>
<feature type="transmembrane region" description="Helical" evidence="13">
    <location>
        <begin position="777"/>
        <end position="794"/>
    </location>
</feature>
<dbReference type="SUPFAM" id="SSF47384">
    <property type="entry name" value="Homodimeric domain of signal transducing histidine kinase"/>
    <property type="match status" value="1"/>
</dbReference>
<evidence type="ECO:0000256" key="3">
    <source>
        <dbReference type="ARBA" id="ARBA00022553"/>
    </source>
</evidence>
<reference evidence="17" key="1">
    <citation type="submission" date="2024-05" db="EMBL/GenBank/DDBJ databases">
        <authorList>
            <person name="Kim S."/>
            <person name="Heo J."/>
            <person name="Choi H."/>
            <person name="Choi Y."/>
            <person name="Kwon S.-W."/>
            <person name="Kim Y."/>
        </authorList>
    </citation>
    <scope>NUCLEOTIDE SEQUENCE</scope>
    <source>
        <strain evidence="17">KACC 23697</strain>
    </source>
</reference>
<evidence type="ECO:0000256" key="8">
    <source>
        <dbReference type="ARBA" id="ARBA00023012"/>
    </source>
</evidence>
<dbReference type="Gene3D" id="3.30.565.10">
    <property type="entry name" value="Histidine kinase-like ATPase, C-terminal domain"/>
    <property type="match status" value="1"/>
</dbReference>
<dbReference type="Pfam" id="PF00072">
    <property type="entry name" value="Response_reg"/>
    <property type="match status" value="1"/>
</dbReference>
<dbReference type="InterPro" id="IPR011123">
    <property type="entry name" value="Y_Y_Y"/>
</dbReference>
<dbReference type="InterPro" id="IPR005467">
    <property type="entry name" value="His_kinase_dom"/>
</dbReference>
<protein>
    <recommendedName>
        <fullName evidence="2">histidine kinase</fullName>
        <ecNumber evidence="2">2.7.13.3</ecNumber>
    </recommendedName>
</protein>
<dbReference type="SMART" id="SM00388">
    <property type="entry name" value="HisKA"/>
    <property type="match status" value="1"/>
</dbReference>
<sequence length="1352" mass="154193">MHLKFENFFLIFLICCLFQSKLPATTIPPKVRTLGIENGLSNNSVRTIIKDSKGLMWFGTRDGLNRYDGYEFKVYRNNLLDSFSLPHNFIYALEEDGKHNIWVGTGQGIGVFNVLSSKFLPVCYFNTKTGKKQKIKAQINVIRKVGNGDMLIGTNSLGLFVKGAGENFARQIKLDSKNNKVSHFTVTTIKNLNNRQVLLFIEPVGLCLYDVKTRRVKILNSQLDNAYCMETDKINNVWLGNKTGLYHYQLDNSVLKAINTHRPSNSPYLLDLFYNNHNKQLWTGTKADGIQVIDAFNGTRLNVLAKGQSVYDIFEDEAGRKWIATSRNGIYIIEPKSSIFFTVSQDLTAKSTLSNNYVSTFLELPQGRLMIGTDDGGISVWDRKNNSFFNIKANVSDPASLGGNSVTDIKRDFNGDIWVGTFGGGLNKLIPGTWNFDHYKLFNYNNSESDNIWQILESKDKTLWVTTFAQGSLYFFDRKNNKFEIFDRKFHENLFAIAEDRNAVLWAGNANSLIKIDRKNFKYLYTEIGKPVRVIYEDARGNFWVGTEGGGLILFDRKKNKIVKRFSTDNGLPSNSILSIRENKRNGDLWISTPNGLSKFDVNKRVFYNFYADDGLQSNQFLDNSSLTLHSGEFVFGGVKGFSLFHPDSVSAVGVVPPIVVNDIRINNSSVSDDDRYVVQKNLDQITKLEVPYTDAAIEIDFAALEYSLPGKILFSYYMEGWDKSWNALTKHRTATYTKLDEGHYKLRIRSTDTQGAIANNEKIIYINVLPPWYRTWWAYGFYLLFGFCLIYFFQNYRNKQRQLKHEVEIANLKMEREKDLNEKKLNFFTNISHELRTPLTMIVNPIKDIISKTNEGSERTDLNVVYRNAKRLLSLVDQLLLFRKTESENDRLNIKKIDLNTFSKEIFLCFNYLANKNQIDFHFECEEGPLFIDADPGKIEIILFNLISNALKFTPFGGAVKLSISAAQDQVIIQVSDSGPGIPVEVGDRIFDKFFNGASRESLKMGFGIGLYLAKNFVELHQGTLTFNSIPGQGTIFSINLPANIIHNEQEDHNSKNELMFINELMVQEPEAALEDSEGSGNLELLISDLNSILVVDDNPEITDYINQILKERFKIYVSSDGATGLKLCKEFLPDIVISDVHMQGLNGLELCSAIKEDPLISHIPVILLTGDPSSDLKLKGIETGAYDFISKPFDKDIFVAKINGIIKNRSNLQSYFFNEITLKSDPQKVNEEDKQFIQDCISIIEDNLLEDNFNVKVLSVYMSMSHSKLYKKIKSISGQSANAFIRFVRLRKAAELLINSNHNVNQTALRVGINDTKYFREHFLELFKLTPTAFRKKHQKNFYNRYRIDN</sequence>
<dbReference type="InterPro" id="IPR011110">
    <property type="entry name" value="Reg_prop"/>
</dbReference>
<gene>
    <name evidence="17" type="ORF">ABEG20_04340</name>
</gene>
<keyword evidence="13" id="KW-0472">Membrane</keyword>
<dbReference type="GO" id="GO:0005524">
    <property type="term" value="F:ATP binding"/>
    <property type="evidence" value="ECO:0007669"/>
    <property type="project" value="UniProtKB-KW"/>
</dbReference>
<feature type="domain" description="HTH araC/xylS-type" evidence="14">
    <location>
        <begin position="1240"/>
        <end position="1339"/>
    </location>
</feature>
<dbReference type="InterPro" id="IPR001789">
    <property type="entry name" value="Sig_transdc_resp-reg_receiver"/>
</dbReference>
<dbReference type="FunFam" id="3.30.565.10:FF:000037">
    <property type="entry name" value="Hybrid sensor histidine kinase/response regulator"/>
    <property type="match status" value="1"/>
</dbReference>
<dbReference type="Gene3D" id="1.10.10.60">
    <property type="entry name" value="Homeodomain-like"/>
    <property type="match status" value="1"/>
</dbReference>
<dbReference type="PROSITE" id="PS50110">
    <property type="entry name" value="RESPONSE_REGULATORY"/>
    <property type="match status" value="1"/>
</dbReference>
<evidence type="ECO:0000256" key="9">
    <source>
        <dbReference type="ARBA" id="ARBA00023015"/>
    </source>
</evidence>
<accession>A0AAU7K7Z3</accession>
<keyword evidence="4" id="KW-0808">Transferase</keyword>
<dbReference type="SMART" id="SM00342">
    <property type="entry name" value="HTH_ARAC"/>
    <property type="match status" value="1"/>
</dbReference>
<dbReference type="GO" id="GO:0000155">
    <property type="term" value="F:phosphorelay sensor kinase activity"/>
    <property type="evidence" value="ECO:0007669"/>
    <property type="project" value="InterPro"/>
</dbReference>
<evidence type="ECO:0000256" key="1">
    <source>
        <dbReference type="ARBA" id="ARBA00000085"/>
    </source>
</evidence>
<dbReference type="CDD" id="cd00075">
    <property type="entry name" value="HATPase"/>
    <property type="match status" value="1"/>
</dbReference>
<dbReference type="InterPro" id="IPR018060">
    <property type="entry name" value="HTH_AraC"/>
</dbReference>
<keyword evidence="10" id="KW-0238">DNA-binding</keyword>
<evidence type="ECO:0000256" key="12">
    <source>
        <dbReference type="PROSITE-ProRule" id="PRU00169"/>
    </source>
</evidence>
<keyword evidence="6" id="KW-0418">Kinase</keyword>
<organism evidence="17">
    <name type="scientific">Pedobacter sp. KACC 23697</name>
    <dbReference type="NCBI Taxonomy" id="3149230"/>
    <lineage>
        <taxon>Bacteria</taxon>
        <taxon>Pseudomonadati</taxon>
        <taxon>Bacteroidota</taxon>
        <taxon>Sphingobacteriia</taxon>
        <taxon>Sphingobacteriales</taxon>
        <taxon>Sphingobacteriaceae</taxon>
        <taxon>Pedobacter</taxon>
    </lineage>
</organism>
<dbReference type="InterPro" id="IPR011006">
    <property type="entry name" value="CheY-like_superfamily"/>
</dbReference>
<evidence type="ECO:0000256" key="4">
    <source>
        <dbReference type="ARBA" id="ARBA00022679"/>
    </source>
</evidence>
<dbReference type="InterPro" id="IPR018062">
    <property type="entry name" value="HTH_AraC-typ_CS"/>
</dbReference>
<evidence type="ECO:0000259" key="16">
    <source>
        <dbReference type="PROSITE" id="PS50110"/>
    </source>
</evidence>
<dbReference type="Gene3D" id="2.60.40.10">
    <property type="entry name" value="Immunoglobulins"/>
    <property type="match status" value="1"/>
</dbReference>
<dbReference type="PROSITE" id="PS50109">
    <property type="entry name" value="HIS_KIN"/>
    <property type="match status" value="1"/>
</dbReference>
<dbReference type="InterPro" id="IPR009057">
    <property type="entry name" value="Homeodomain-like_sf"/>
</dbReference>
<dbReference type="InterPro" id="IPR003594">
    <property type="entry name" value="HATPase_dom"/>
</dbReference>
<dbReference type="PANTHER" id="PTHR43547">
    <property type="entry name" value="TWO-COMPONENT HISTIDINE KINASE"/>
    <property type="match status" value="1"/>
</dbReference>
<dbReference type="SMART" id="SM00448">
    <property type="entry name" value="REC"/>
    <property type="match status" value="1"/>
</dbReference>
<dbReference type="Pfam" id="PF12833">
    <property type="entry name" value="HTH_18"/>
    <property type="match status" value="1"/>
</dbReference>
<dbReference type="Gene3D" id="3.40.50.2300">
    <property type="match status" value="1"/>
</dbReference>
<dbReference type="RefSeq" id="WP_406826168.1">
    <property type="nucleotide sequence ID" value="NZ_CP157485.1"/>
</dbReference>
<dbReference type="GO" id="GO:0043565">
    <property type="term" value="F:sequence-specific DNA binding"/>
    <property type="evidence" value="ECO:0007669"/>
    <property type="project" value="InterPro"/>
</dbReference>
<dbReference type="SUPFAM" id="SSF52172">
    <property type="entry name" value="CheY-like"/>
    <property type="match status" value="1"/>
</dbReference>
<name>A0AAU7K7Z3_9SPHI</name>
<dbReference type="PRINTS" id="PR00344">
    <property type="entry name" value="BCTRLSENSOR"/>
</dbReference>
<dbReference type="InterPro" id="IPR015943">
    <property type="entry name" value="WD40/YVTN_repeat-like_dom_sf"/>
</dbReference>
<evidence type="ECO:0000256" key="6">
    <source>
        <dbReference type="ARBA" id="ARBA00022777"/>
    </source>
</evidence>
<evidence type="ECO:0000256" key="2">
    <source>
        <dbReference type="ARBA" id="ARBA00012438"/>
    </source>
</evidence>
<feature type="domain" description="Histidine kinase" evidence="15">
    <location>
        <begin position="831"/>
        <end position="1046"/>
    </location>
</feature>
<dbReference type="PROSITE" id="PS00041">
    <property type="entry name" value="HTH_ARAC_FAMILY_1"/>
    <property type="match status" value="1"/>
</dbReference>
<dbReference type="CDD" id="cd00082">
    <property type="entry name" value="HisKA"/>
    <property type="match status" value="1"/>
</dbReference>
<dbReference type="InterPro" id="IPR003661">
    <property type="entry name" value="HisK_dim/P_dom"/>
</dbReference>
<dbReference type="Pfam" id="PF07495">
    <property type="entry name" value="Y_Y_Y"/>
    <property type="match status" value="1"/>
</dbReference>
<dbReference type="Gene3D" id="1.10.287.130">
    <property type="match status" value="1"/>
</dbReference>
<evidence type="ECO:0000256" key="11">
    <source>
        <dbReference type="ARBA" id="ARBA00023163"/>
    </source>
</evidence>
<feature type="modified residue" description="4-aspartylphosphate" evidence="12">
    <location>
        <position position="1141"/>
    </location>
</feature>
<dbReference type="SUPFAM" id="SSF55874">
    <property type="entry name" value="ATPase domain of HSP90 chaperone/DNA topoisomerase II/histidine kinase"/>
    <property type="match status" value="1"/>
</dbReference>
<evidence type="ECO:0000256" key="7">
    <source>
        <dbReference type="ARBA" id="ARBA00022840"/>
    </source>
</evidence>
<dbReference type="PROSITE" id="PS01124">
    <property type="entry name" value="HTH_ARAC_FAMILY_2"/>
    <property type="match status" value="1"/>
</dbReference>
<keyword evidence="5" id="KW-0547">Nucleotide-binding</keyword>
<dbReference type="EC" id="2.7.13.3" evidence="2"/>
<feature type="domain" description="Response regulatory" evidence="16">
    <location>
        <begin position="1093"/>
        <end position="1208"/>
    </location>
</feature>
<dbReference type="Pfam" id="PF00512">
    <property type="entry name" value="HisKA"/>
    <property type="match status" value="1"/>
</dbReference>
<evidence type="ECO:0000256" key="13">
    <source>
        <dbReference type="SAM" id="Phobius"/>
    </source>
</evidence>
<dbReference type="EMBL" id="CP157485">
    <property type="protein sequence ID" value="XBO48827.1"/>
    <property type="molecule type" value="Genomic_DNA"/>
</dbReference>
<keyword evidence="8" id="KW-0902">Two-component regulatory system</keyword>
<dbReference type="InterPro" id="IPR036097">
    <property type="entry name" value="HisK_dim/P_sf"/>
</dbReference>
<dbReference type="PANTHER" id="PTHR43547:SF2">
    <property type="entry name" value="HYBRID SIGNAL TRANSDUCTION HISTIDINE KINASE C"/>
    <property type="match status" value="1"/>
</dbReference>
<evidence type="ECO:0000259" key="14">
    <source>
        <dbReference type="PROSITE" id="PS01124"/>
    </source>
</evidence>
<keyword evidence="11" id="KW-0804">Transcription</keyword>
<comment type="catalytic activity">
    <reaction evidence="1">
        <text>ATP + protein L-histidine = ADP + protein N-phospho-L-histidine.</text>
        <dbReference type="EC" id="2.7.13.3"/>
    </reaction>
</comment>
<dbReference type="SMART" id="SM00387">
    <property type="entry name" value="HATPase_c"/>
    <property type="match status" value="1"/>
</dbReference>
<dbReference type="Pfam" id="PF02518">
    <property type="entry name" value="HATPase_c"/>
    <property type="match status" value="1"/>
</dbReference>
<evidence type="ECO:0000259" key="15">
    <source>
        <dbReference type="PROSITE" id="PS50109"/>
    </source>
</evidence>
<keyword evidence="13" id="KW-0812">Transmembrane</keyword>
<keyword evidence="7" id="KW-0067">ATP-binding</keyword>
<keyword evidence="3 12" id="KW-0597">Phosphoprotein</keyword>
<dbReference type="GO" id="GO:0003700">
    <property type="term" value="F:DNA-binding transcription factor activity"/>
    <property type="evidence" value="ECO:0007669"/>
    <property type="project" value="InterPro"/>
</dbReference>
<dbReference type="FunFam" id="1.10.287.130:FF:000045">
    <property type="entry name" value="Two-component system sensor histidine kinase/response regulator"/>
    <property type="match status" value="1"/>
</dbReference>
<dbReference type="SUPFAM" id="SSF75011">
    <property type="entry name" value="3-carboxy-cis,cis-mucoante lactonizing enzyme"/>
    <property type="match status" value="1"/>
</dbReference>
<proteinExistence type="predicted"/>
<evidence type="ECO:0000313" key="17">
    <source>
        <dbReference type="EMBL" id="XBO48827.1"/>
    </source>
</evidence>
<keyword evidence="9" id="KW-0805">Transcription regulation</keyword>
<dbReference type="Gene3D" id="2.130.10.10">
    <property type="entry name" value="YVTN repeat-like/Quinoprotein amine dehydrogenase"/>
    <property type="match status" value="2"/>
</dbReference>